<dbReference type="PATRIC" id="fig|345309.4.peg.3011"/>
<accession>A0A0F3L0R5</accession>
<evidence type="ECO:0000256" key="1">
    <source>
        <dbReference type="SAM" id="Phobius"/>
    </source>
</evidence>
<name>A0A0F3L0R5_9GAMM</name>
<feature type="transmembrane region" description="Helical" evidence="1">
    <location>
        <begin position="58"/>
        <end position="79"/>
    </location>
</feature>
<dbReference type="EMBL" id="JZRB01000004">
    <property type="protein sequence ID" value="KJV36807.1"/>
    <property type="molecule type" value="Genomic_DNA"/>
</dbReference>
<reference evidence="2 3" key="1">
    <citation type="submission" date="2015-03" db="EMBL/GenBank/DDBJ databases">
        <title>Draft genome sequence of Luteibacter yeojuensis strain SU11.</title>
        <authorList>
            <person name="Sulaiman J."/>
            <person name="Priya K."/>
            <person name="Chan K.-G."/>
        </authorList>
    </citation>
    <scope>NUCLEOTIDE SEQUENCE [LARGE SCALE GENOMIC DNA]</scope>
    <source>
        <strain evidence="2 3">SU11</strain>
    </source>
</reference>
<gene>
    <name evidence="2" type="ORF">VI08_03370</name>
</gene>
<dbReference type="Proteomes" id="UP000033651">
    <property type="component" value="Unassembled WGS sequence"/>
</dbReference>
<evidence type="ECO:0000313" key="2">
    <source>
        <dbReference type="EMBL" id="KJV36807.1"/>
    </source>
</evidence>
<feature type="transmembrane region" description="Helical" evidence="1">
    <location>
        <begin position="26"/>
        <end position="46"/>
    </location>
</feature>
<comment type="caution">
    <text evidence="2">The sequence shown here is derived from an EMBL/GenBank/DDBJ whole genome shotgun (WGS) entry which is preliminary data.</text>
</comment>
<proteinExistence type="predicted"/>
<keyword evidence="1" id="KW-0812">Transmembrane</keyword>
<keyword evidence="1" id="KW-0472">Membrane</keyword>
<sequence length="83" mass="9517">MTLQQQADDGRTHTSARWKMSQALRLIHAGFAASLASLLLVIVPSQVLAELGYHRSRYIADLDFFLLPIVYTATFVFTYRRMR</sequence>
<dbReference type="AlphaFoldDB" id="A0A0F3L0R5"/>
<keyword evidence="1" id="KW-1133">Transmembrane helix</keyword>
<evidence type="ECO:0000313" key="3">
    <source>
        <dbReference type="Proteomes" id="UP000033651"/>
    </source>
</evidence>
<keyword evidence="3" id="KW-1185">Reference proteome</keyword>
<protein>
    <submittedName>
        <fullName evidence="2">Uncharacterized protein</fullName>
    </submittedName>
</protein>
<organism evidence="2 3">
    <name type="scientific">Luteibacter yeojuensis</name>
    <dbReference type="NCBI Taxonomy" id="345309"/>
    <lineage>
        <taxon>Bacteria</taxon>
        <taxon>Pseudomonadati</taxon>
        <taxon>Pseudomonadota</taxon>
        <taxon>Gammaproteobacteria</taxon>
        <taxon>Lysobacterales</taxon>
        <taxon>Rhodanobacteraceae</taxon>
        <taxon>Luteibacter</taxon>
    </lineage>
</organism>